<feature type="non-terminal residue" evidence="1">
    <location>
        <position position="67"/>
    </location>
</feature>
<dbReference type="GeneID" id="25914044"/>
<dbReference type="EMBL" id="KQ245003">
    <property type="protein sequence ID" value="KNC73901.1"/>
    <property type="molecule type" value="Genomic_DNA"/>
</dbReference>
<dbReference type="SUPFAM" id="SSF48439">
    <property type="entry name" value="Protein prenylyltransferase"/>
    <property type="match status" value="1"/>
</dbReference>
<gene>
    <name evidence="1" type="ORF">SARC_13540</name>
</gene>
<name>A0A0L0FBM4_9EUKA</name>
<accession>A0A0L0FBM4</accession>
<evidence type="ECO:0000313" key="2">
    <source>
        <dbReference type="Proteomes" id="UP000054560"/>
    </source>
</evidence>
<protein>
    <submittedName>
        <fullName evidence="1">Uncharacterized protein</fullName>
    </submittedName>
</protein>
<dbReference type="InterPro" id="IPR002088">
    <property type="entry name" value="Prenyl_trans_a"/>
</dbReference>
<keyword evidence="2" id="KW-1185">Reference proteome</keyword>
<evidence type="ECO:0000313" key="1">
    <source>
        <dbReference type="EMBL" id="KNC73901.1"/>
    </source>
</evidence>
<dbReference type="AlphaFoldDB" id="A0A0L0FBM4"/>
<organism evidence="1 2">
    <name type="scientific">Sphaeroforma arctica JP610</name>
    <dbReference type="NCBI Taxonomy" id="667725"/>
    <lineage>
        <taxon>Eukaryota</taxon>
        <taxon>Ichthyosporea</taxon>
        <taxon>Ichthyophonida</taxon>
        <taxon>Sphaeroforma</taxon>
    </lineage>
</organism>
<feature type="non-terminal residue" evidence="1">
    <location>
        <position position="1"/>
    </location>
</feature>
<dbReference type="PROSITE" id="PS51147">
    <property type="entry name" value="PFTA"/>
    <property type="match status" value="1"/>
</dbReference>
<dbReference type="OrthoDB" id="1658at2759"/>
<proteinExistence type="predicted"/>
<reference evidence="1 2" key="1">
    <citation type="submission" date="2011-02" db="EMBL/GenBank/DDBJ databases">
        <title>The Genome Sequence of Sphaeroforma arctica JP610.</title>
        <authorList>
            <consortium name="The Broad Institute Genome Sequencing Platform"/>
            <person name="Russ C."/>
            <person name="Cuomo C."/>
            <person name="Young S.K."/>
            <person name="Zeng Q."/>
            <person name="Gargeya S."/>
            <person name="Alvarado L."/>
            <person name="Berlin A."/>
            <person name="Chapman S.B."/>
            <person name="Chen Z."/>
            <person name="Freedman E."/>
            <person name="Gellesch M."/>
            <person name="Goldberg J."/>
            <person name="Griggs A."/>
            <person name="Gujja S."/>
            <person name="Heilman E."/>
            <person name="Heiman D."/>
            <person name="Howarth C."/>
            <person name="Mehta T."/>
            <person name="Neiman D."/>
            <person name="Pearson M."/>
            <person name="Roberts A."/>
            <person name="Saif S."/>
            <person name="Shea T."/>
            <person name="Shenoy N."/>
            <person name="Sisk P."/>
            <person name="Stolte C."/>
            <person name="Sykes S."/>
            <person name="White J."/>
            <person name="Yandava C."/>
            <person name="Burger G."/>
            <person name="Gray M.W."/>
            <person name="Holland P.W.H."/>
            <person name="King N."/>
            <person name="Lang F.B.F."/>
            <person name="Roger A.J."/>
            <person name="Ruiz-Trillo I."/>
            <person name="Haas B."/>
            <person name="Nusbaum C."/>
            <person name="Birren B."/>
        </authorList>
    </citation>
    <scope>NUCLEOTIDE SEQUENCE [LARGE SCALE GENOMIC DNA]</scope>
    <source>
        <strain evidence="1 2">JP610</strain>
    </source>
</reference>
<dbReference type="GO" id="GO:0008318">
    <property type="term" value="F:protein prenyltransferase activity"/>
    <property type="evidence" value="ECO:0007669"/>
    <property type="project" value="InterPro"/>
</dbReference>
<dbReference type="Proteomes" id="UP000054560">
    <property type="component" value="Unassembled WGS sequence"/>
</dbReference>
<dbReference type="RefSeq" id="XP_014147803.1">
    <property type="nucleotide sequence ID" value="XM_014292328.1"/>
</dbReference>
<sequence length="67" mass="7841">KSFDDVRLEELNLTQLCIQRQPKSYVAWTHRQWTVLFGSKLQTRYKPMLPYKDTCTHPAAGSETTPE</sequence>
<dbReference type="Gene3D" id="1.25.40.120">
    <property type="entry name" value="Protein prenylyltransferase"/>
    <property type="match status" value="1"/>
</dbReference>
<dbReference type="Pfam" id="PF01239">
    <property type="entry name" value="PPTA"/>
    <property type="match status" value="1"/>
</dbReference>